<dbReference type="EMBL" id="DTDR01000133">
    <property type="protein sequence ID" value="HGK64043.1"/>
    <property type="molecule type" value="Genomic_DNA"/>
</dbReference>
<comment type="similarity">
    <text evidence="2">Belongs to the GTP cyclohydrolase IV family.</text>
</comment>
<dbReference type="NCBIfam" id="NF010200">
    <property type="entry name" value="PRK13674.1-1"/>
    <property type="match status" value="1"/>
</dbReference>
<comment type="catalytic activity">
    <reaction evidence="2">
        <text>GTP + H2O = 7,8-dihydroneopterin 3'-triphosphate + formate + H(+)</text>
        <dbReference type="Rhea" id="RHEA:17473"/>
        <dbReference type="ChEBI" id="CHEBI:15377"/>
        <dbReference type="ChEBI" id="CHEBI:15378"/>
        <dbReference type="ChEBI" id="CHEBI:15740"/>
        <dbReference type="ChEBI" id="CHEBI:37565"/>
        <dbReference type="ChEBI" id="CHEBI:58462"/>
        <dbReference type="EC" id="3.5.4.16"/>
    </reaction>
</comment>
<reference evidence="3" key="1">
    <citation type="journal article" date="2020" name="mSystems">
        <title>Genome- and Community-Level Interaction Insights into Carbon Utilization and Element Cycling Functions of Hydrothermarchaeota in Hydrothermal Sediment.</title>
        <authorList>
            <person name="Zhou Z."/>
            <person name="Liu Y."/>
            <person name="Xu W."/>
            <person name="Pan J."/>
            <person name="Luo Z.H."/>
            <person name="Li M."/>
        </authorList>
    </citation>
    <scope>NUCLEOTIDE SEQUENCE [LARGE SCALE GENOMIC DNA]</scope>
    <source>
        <strain evidence="3">SpSt-697</strain>
    </source>
</reference>
<evidence type="ECO:0000256" key="2">
    <source>
        <dbReference type="HAMAP-Rule" id="MF_01527"/>
    </source>
</evidence>
<comment type="caution">
    <text evidence="3">The sequence shown here is derived from an EMBL/GenBank/DDBJ whole genome shotgun (WGS) entry which is preliminary data.</text>
</comment>
<evidence type="ECO:0000256" key="1">
    <source>
        <dbReference type="ARBA" id="ARBA00022801"/>
    </source>
</evidence>
<name>A0A7V3ZVX9_UNCW3</name>
<accession>A0A7V3ZVX9</accession>
<dbReference type="PANTHER" id="PTHR36445">
    <property type="entry name" value="GTP CYCLOHYDROLASE MPTA"/>
    <property type="match status" value="1"/>
</dbReference>
<evidence type="ECO:0000313" key="3">
    <source>
        <dbReference type="EMBL" id="HGK64043.1"/>
    </source>
</evidence>
<proteinExistence type="inferred from homology"/>
<dbReference type="InterPro" id="IPR022838">
    <property type="entry name" value="GTP_cyclohydrolase_FolE2"/>
</dbReference>
<comment type="function">
    <text evidence="2">Converts GTP to 7,8-dihydroneopterin triphosphate.</text>
</comment>
<dbReference type="GO" id="GO:0003934">
    <property type="term" value="F:GTP cyclohydrolase I activity"/>
    <property type="evidence" value="ECO:0007669"/>
    <property type="project" value="UniProtKB-UniRule"/>
</dbReference>
<dbReference type="PANTHER" id="PTHR36445:SF1">
    <property type="entry name" value="GTP CYCLOHYDROLASE MPTA"/>
    <property type="match status" value="1"/>
</dbReference>
<dbReference type="AlphaFoldDB" id="A0A7V3ZVX9"/>
<dbReference type="Pfam" id="PF02649">
    <property type="entry name" value="GCHY-1"/>
    <property type="match status" value="1"/>
</dbReference>
<dbReference type="EC" id="3.5.4.16" evidence="2"/>
<dbReference type="HAMAP" id="MF_01527_B">
    <property type="entry name" value="GTP_cyclohydrol_B"/>
    <property type="match status" value="1"/>
</dbReference>
<dbReference type="InterPro" id="IPR003801">
    <property type="entry name" value="GTP_cyclohydrolase_FolE2/MptA"/>
</dbReference>
<sequence length="266" mass="31091">MKDIQNEKDFRNIDIDKVGIKGLKYPIVLLDKAHKKQHTVATINMYVNLPKEFRATHMSRFIEIINSFHREIAISNIGKILRTMKERLNARSAHLELEFPYFIEKKAPVSFERGLVEYQCQFIGNLEEKITLFMGVKIPGLTVCPCSKELSENGAHNQRAILKVLVRFKGFLWLEDLIELIENSTSSPIYSLLKREDEKFVVERAFENPRFVEDVVRDVALKLESHPLITWYSIECESFESIHNHNAYAYLEKKEKKKSKEEFKGI</sequence>
<protein>
    <recommendedName>
        <fullName evidence="2">GTP cyclohydrolase FolE2</fullName>
        <ecNumber evidence="2">3.5.4.16</ecNumber>
    </recommendedName>
</protein>
<dbReference type="GO" id="GO:0046654">
    <property type="term" value="P:tetrahydrofolate biosynthetic process"/>
    <property type="evidence" value="ECO:0007669"/>
    <property type="project" value="UniProtKB-UniRule"/>
</dbReference>
<organism evidence="3">
    <name type="scientific">candidate division WOR-3 bacterium</name>
    <dbReference type="NCBI Taxonomy" id="2052148"/>
    <lineage>
        <taxon>Bacteria</taxon>
        <taxon>Bacteria division WOR-3</taxon>
    </lineage>
</organism>
<dbReference type="UniPathway" id="UPA00848">
    <property type="reaction ID" value="UER00151"/>
</dbReference>
<feature type="site" description="May be catalytically important" evidence="2">
    <location>
        <position position="144"/>
    </location>
</feature>
<comment type="pathway">
    <text evidence="2">Cofactor biosynthesis; 7,8-dihydroneopterin triphosphate biosynthesis; 7,8-dihydroneopterin triphosphate from GTP: step 1/1.</text>
</comment>
<keyword evidence="1 2" id="KW-0378">Hydrolase</keyword>
<dbReference type="Gene3D" id="3.10.270.10">
    <property type="entry name" value="Urate Oxidase"/>
    <property type="match status" value="1"/>
</dbReference>
<gene>
    <name evidence="2" type="primary">folE2</name>
    <name evidence="3" type="ORF">ENU74_05590</name>
</gene>